<accession>J9G2Z8</accession>
<reference evidence="1" key="1">
    <citation type="journal article" date="2012" name="PLoS ONE">
        <title>Gene sets for utilization of primary and secondary nutrition supplies in the distal gut of endangered iberian lynx.</title>
        <authorList>
            <person name="Alcaide M."/>
            <person name="Messina E."/>
            <person name="Richter M."/>
            <person name="Bargiela R."/>
            <person name="Peplies J."/>
            <person name="Huws S.A."/>
            <person name="Newbold C.J."/>
            <person name="Golyshin P.N."/>
            <person name="Simon M.A."/>
            <person name="Lopez G."/>
            <person name="Yakimov M.M."/>
            <person name="Ferrer M."/>
        </authorList>
    </citation>
    <scope>NUCLEOTIDE SEQUENCE</scope>
</reference>
<organism evidence="1">
    <name type="scientific">gut metagenome</name>
    <dbReference type="NCBI Taxonomy" id="749906"/>
    <lineage>
        <taxon>unclassified sequences</taxon>
        <taxon>metagenomes</taxon>
        <taxon>organismal metagenomes</taxon>
    </lineage>
</organism>
<evidence type="ECO:0000313" key="1">
    <source>
        <dbReference type="EMBL" id="EJW96182.1"/>
    </source>
</evidence>
<proteinExistence type="predicted"/>
<dbReference type="AlphaFoldDB" id="J9G2Z8"/>
<protein>
    <submittedName>
        <fullName evidence="1">Uncharacterized protein</fullName>
    </submittedName>
</protein>
<gene>
    <name evidence="1" type="ORF">EVA_15710</name>
</gene>
<dbReference type="EMBL" id="AMCI01005412">
    <property type="protein sequence ID" value="EJW96182.1"/>
    <property type="molecule type" value="Genomic_DNA"/>
</dbReference>
<feature type="non-terminal residue" evidence="1">
    <location>
        <position position="1"/>
    </location>
</feature>
<comment type="caution">
    <text evidence="1">The sequence shown here is derived from an EMBL/GenBank/DDBJ whole genome shotgun (WGS) entry which is preliminary data.</text>
</comment>
<sequence>KEFRIAQSMRFVGLECRDVDGLLNHKSKYLPTKGAASRVIPDIRSIIHLSE</sequence>
<name>J9G2Z8_9ZZZZ</name>